<comment type="caution">
    <text evidence="3">The sequence shown here is derived from an EMBL/GenBank/DDBJ whole genome shotgun (WGS) entry which is preliminary data.</text>
</comment>
<keyword evidence="4" id="KW-1185">Reference proteome</keyword>
<dbReference type="PROSITE" id="PS50927">
    <property type="entry name" value="BULB_LECTIN"/>
    <property type="match status" value="1"/>
</dbReference>
<reference evidence="3 4" key="1">
    <citation type="journal article" date="2021" name="Hortic Res">
        <title>Chromosome-scale assembly of the Dendrobium chrysotoxum genome enhances the understanding of orchid evolution.</title>
        <authorList>
            <person name="Zhang Y."/>
            <person name="Zhang G.Q."/>
            <person name="Zhang D."/>
            <person name="Liu X.D."/>
            <person name="Xu X.Y."/>
            <person name="Sun W.H."/>
            <person name="Yu X."/>
            <person name="Zhu X."/>
            <person name="Wang Z.W."/>
            <person name="Zhao X."/>
            <person name="Zhong W.Y."/>
            <person name="Chen H."/>
            <person name="Yin W.L."/>
            <person name="Huang T."/>
            <person name="Niu S.C."/>
            <person name="Liu Z.J."/>
        </authorList>
    </citation>
    <scope>NUCLEOTIDE SEQUENCE [LARGE SCALE GENOMIC DNA]</scope>
    <source>
        <strain evidence="3">Lindl</strain>
    </source>
</reference>
<dbReference type="Gene3D" id="2.90.10.10">
    <property type="entry name" value="Bulb-type lectin domain"/>
    <property type="match status" value="1"/>
</dbReference>
<accession>A0AAV7H3A8</accession>
<keyword evidence="1" id="KW-0732">Signal</keyword>
<feature type="signal peptide" evidence="1">
    <location>
        <begin position="1"/>
        <end position="25"/>
    </location>
</feature>
<evidence type="ECO:0000313" key="3">
    <source>
        <dbReference type="EMBL" id="KAH0462168.1"/>
    </source>
</evidence>
<proteinExistence type="predicted"/>
<gene>
    <name evidence="3" type="ORF">IEQ34_009743</name>
</gene>
<protein>
    <recommendedName>
        <fullName evidence="2">Bulb-type lectin domain-containing protein</fullName>
    </recommendedName>
</protein>
<dbReference type="EMBL" id="JAGFBR010000009">
    <property type="protein sequence ID" value="KAH0462168.1"/>
    <property type="molecule type" value="Genomic_DNA"/>
</dbReference>
<evidence type="ECO:0000313" key="4">
    <source>
        <dbReference type="Proteomes" id="UP000775213"/>
    </source>
</evidence>
<dbReference type="GO" id="GO:0051707">
    <property type="term" value="P:response to other organism"/>
    <property type="evidence" value="ECO:0007669"/>
    <property type="project" value="UniProtKB-ARBA"/>
</dbReference>
<sequence>MASSSFRSAIMILLFTTAFATVGSADDHLDSGKSLNPGESLQNDVFALIMQNDCNLVLLLPASNSKIWESGTDGSNCTLQMQYDGNLVIYSDFNAAAIWATNTKQAKSDIYHLILQSDRNLVIYDNNRKALWDSDTSLGK</sequence>
<evidence type="ECO:0000256" key="1">
    <source>
        <dbReference type="SAM" id="SignalP"/>
    </source>
</evidence>
<evidence type="ECO:0000259" key="2">
    <source>
        <dbReference type="PROSITE" id="PS50927"/>
    </source>
</evidence>
<feature type="chain" id="PRO_5043339077" description="Bulb-type lectin domain-containing protein" evidence="1">
    <location>
        <begin position="26"/>
        <end position="140"/>
    </location>
</feature>
<dbReference type="InterPro" id="IPR001480">
    <property type="entry name" value="Bulb-type_lectin_dom"/>
</dbReference>
<dbReference type="CDD" id="cd00028">
    <property type="entry name" value="B_lectin"/>
    <property type="match status" value="1"/>
</dbReference>
<dbReference type="AlphaFoldDB" id="A0AAV7H3A8"/>
<dbReference type="SMART" id="SM00108">
    <property type="entry name" value="B_lectin"/>
    <property type="match status" value="1"/>
</dbReference>
<name>A0AAV7H3A8_DENCH</name>
<organism evidence="3 4">
    <name type="scientific">Dendrobium chrysotoxum</name>
    <name type="common">Orchid</name>
    <dbReference type="NCBI Taxonomy" id="161865"/>
    <lineage>
        <taxon>Eukaryota</taxon>
        <taxon>Viridiplantae</taxon>
        <taxon>Streptophyta</taxon>
        <taxon>Embryophyta</taxon>
        <taxon>Tracheophyta</taxon>
        <taxon>Spermatophyta</taxon>
        <taxon>Magnoliopsida</taxon>
        <taxon>Liliopsida</taxon>
        <taxon>Asparagales</taxon>
        <taxon>Orchidaceae</taxon>
        <taxon>Epidendroideae</taxon>
        <taxon>Malaxideae</taxon>
        <taxon>Dendrobiinae</taxon>
        <taxon>Dendrobium</taxon>
    </lineage>
</organism>
<feature type="domain" description="Bulb-type lectin" evidence="2">
    <location>
        <begin position="26"/>
        <end position="136"/>
    </location>
</feature>
<dbReference type="Gene3D" id="2.90.10.30">
    <property type="match status" value="1"/>
</dbReference>
<dbReference type="InterPro" id="IPR036426">
    <property type="entry name" value="Bulb-type_lectin_dom_sf"/>
</dbReference>
<dbReference type="Proteomes" id="UP000775213">
    <property type="component" value="Unassembled WGS sequence"/>
</dbReference>
<dbReference type="SUPFAM" id="SSF51110">
    <property type="entry name" value="alpha-D-mannose-specific plant lectins"/>
    <property type="match status" value="1"/>
</dbReference>